<sequence>MLSRAIQVRAVPPTPGGVARLICVGAVVAAVAACELPGAGKRSDVGPDGAPTGPASATVAIGGADYGTPTVPAGSVITVVNNDLVSHTLTGDGFSSGELAPGASSTVAAPRGPGEYRIFCDVHPQMAGVLRVV</sequence>
<evidence type="ECO:0000313" key="2">
    <source>
        <dbReference type="EMBL" id="GIJ06647.1"/>
    </source>
</evidence>
<dbReference type="InterPro" id="IPR008972">
    <property type="entry name" value="Cupredoxin"/>
</dbReference>
<dbReference type="EMBL" id="BOOY01000043">
    <property type="protein sequence ID" value="GIJ06647.1"/>
    <property type="molecule type" value="Genomic_DNA"/>
</dbReference>
<organism evidence="2 3">
    <name type="scientific">Spirilliplanes yamanashiensis</name>
    <dbReference type="NCBI Taxonomy" id="42233"/>
    <lineage>
        <taxon>Bacteria</taxon>
        <taxon>Bacillati</taxon>
        <taxon>Actinomycetota</taxon>
        <taxon>Actinomycetes</taxon>
        <taxon>Micromonosporales</taxon>
        <taxon>Micromonosporaceae</taxon>
        <taxon>Spirilliplanes</taxon>
    </lineage>
</organism>
<evidence type="ECO:0000313" key="3">
    <source>
        <dbReference type="Proteomes" id="UP000652013"/>
    </source>
</evidence>
<evidence type="ECO:0000259" key="1">
    <source>
        <dbReference type="Pfam" id="PF13473"/>
    </source>
</evidence>
<gene>
    <name evidence="2" type="ORF">Sya03_59990</name>
</gene>
<accession>A0A8J3YFB8</accession>
<proteinExistence type="predicted"/>
<dbReference type="SUPFAM" id="SSF49503">
    <property type="entry name" value="Cupredoxins"/>
    <property type="match status" value="1"/>
</dbReference>
<dbReference type="PROSITE" id="PS51257">
    <property type="entry name" value="PROKAR_LIPOPROTEIN"/>
    <property type="match status" value="1"/>
</dbReference>
<dbReference type="AlphaFoldDB" id="A0A8J3YFB8"/>
<comment type="caution">
    <text evidence="2">The sequence shown here is derived from an EMBL/GenBank/DDBJ whole genome shotgun (WGS) entry which is preliminary data.</text>
</comment>
<protein>
    <recommendedName>
        <fullName evidence="1">EfeO-type cupredoxin-like domain-containing protein</fullName>
    </recommendedName>
</protein>
<keyword evidence="3" id="KW-1185">Reference proteome</keyword>
<reference evidence="2" key="1">
    <citation type="submission" date="2021-01" db="EMBL/GenBank/DDBJ databases">
        <title>Whole genome shotgun sequence of Spirilliplanes yamanashiensis NBRC 15828.</title>
        <authorList>
            <person name="Komaki H."/>
            <person name="Tamura T."/>
        </authorList>
    </citation>
    <scope>NUCLEOTIDE SEQUENCE</scope>
    <source>
        <strain evidence="2">NBRC 15828</strain>
    </source>
</reference>
<dbReference type="InterPro" id="IPR028096">
    <property type="entry name" value="EfeO_Cupredoxin"/>
</dbReference>
<dbReference type="Pfam" id="PF13473">
    <property type="entry name" value="Cupredoxin_1"/>
    <property type="match status" value="1"/>
</dbReference>
<name>A0A8J3YFB8_9ACTN</name>
<feature type="domain" description="EfeO-type cupredoxin-like" evidence="1">
    <location>
        <begin position="68"/>
        <end position="130"/>
    </location>
</feature>
<dbReference type="Proteomes" id="UP000652013">
    <property type="component" value="Unassembled WGS sequence"/>
</dbReference>
<dbReference type="Gene3D" id="2.60.40.420">
    <property type="entry name" value="Cupredoxins - blue copper proteins"/>
    <property type="match status" value="1"/>
</dbReference>